<keyword evidence="8" id="KW-0812">Transmembrane</keyword>
<gene>
    <name evidence="10" type="ORF">KLDO_g4414</name>
</gene>
<feature type="region of interest" description="Disordered" evidence="7">
    <location>
        <begin position="153"/>
        <end position="180"/>
    </location>
</feature>
<name>A0A0A8LBC7_9SACH</name>
<proteinExistence type="predicted"/>
<feature type="transmembrane region" description="Helical" evidence="8">
    <location>
        <begin position="696"/>
        <end position="717"/>
    </location>
</feature>
<evidence type="ECO:0000256" key="7">
    <source>
        <dbReference type="SAM" id="MobiDB-lite"/>
    </source>
</evidence>
<keyword evidence="5" id="KW-0804">Transcription</keyword>
<dbReference type="PROSITE" id="PS00463">
    <property type="entry name" value="ZN2_CY6_FUNGAL_1"/>
    <property type="match status" value="1"/>
</dbReference>
<dbReference type="SMART" id="SM00066">
    <property type="entry name" value="GAL4"/>
    <property type="match status" value="1"/>
</dbReference>
<dbReference type="Proteomes" id="UP000031516">
    <property type="component" value="Unassembled WGS sequence"/>
</dbReference>
<comment type="caution">
    <text evidence="10">The sequence shown here is derived from an EMBL/GenBank/DDBJ whole genome shotgun (WGS) entry which is preliminary data.</text>
</comment>
<dbReference type="InterPro" id="IPR036864">
    <property type="entry name" value="Zn2-C6_fun-type_DNA-bd_sf"/>
</dbReference>
<dbReference type="SUPFAM" id="SSF57701">
    <property type="entry name" value="Zn2/Cys6 DNA-binding domain"/>
    <property type="match status" value="1"/>
</dbReference>
<feature type="region of interest" description="Disordered" evidence="7">
    <location>
        <begin position="192"/>
        <end position="217"/>
    </location>
</feature>
<dbReference type="EMBL" id="CCBQ010000047">
    <property type="protein sequence ID" value="CDO96199.1"/>
    <property type="molecule type" value="Genomic_DNA"/>
</dbReference>
<feature type="domain" description="Zn(2)-C6 fungal-type" evidence="9">
    <location>
        <begin position="4"/>
        <end position="34"/>
    </location>
</feature>
<feature type="compositionally biased region" description="Polar residues" evidence="7">
    <location>
        <begin position="205"/>
        <end position="217"/>
    </location>
</feature>
<evidence type="ECO:0000259" key="9">
    <source>
        <dbReference type="PROSITE" id="PS50048"/>
    </source>
</evidence>
<dbReference type="OrthoDB" id="416217at2759"/>
<dbReference type="InterPro" id="IPR001138">
    <property type="entry name" value="Zn2Cys6_DnaBD"/>
</dbReference>
<dbReference type="Pfam" id="PF00172">
    <property type="entry name" value="Zn_clus"/>
    <property type="match status" value="1"/>
</dbReference>
<evidence type="ECO:0000256" key="6">
    <source>
        <dbReference type="ARBA" id="ARBA00023242"/>
    </source>
</evidence>
<dbReference type="AlphaFoldDB" id="A0A0A8LBC7"/>
<dbReference type="GO" id="GO:0005634">
    <property type="term" value="C:nucleus"/>
    <property type="evidence" value="ECO:0007669"/>
    <property type="project" value="TreeGrafter"/>
</dbReference>
<evidence type="ECO:0000256" key="8">
    <source>
        <dbReference type="SAM" id="Phobius"/>
    </source>
</evidence>
<dbReference type="CDD" id="cd00067">
    <property type="entry name" value="GAL4"/>
    <property type="match status" value="1"/>
</dbReference>
<keyword evidence="11" id="KW-1185">Reference proteome</keyword>
<evidence type="ECO:0000256" key="1">
    <source>
        <dbReference type="ARBA" id="ARBA00022723"/>
    </source>
</evidence>
<keyword evidence="1" id="KW-0479">Metal-binding</keyword>
<feature type="transmembrane region" description="Helical" evidence="8">
    <location>
        <begin position="656"/>
        <end position="676"/>
    </location>
</feature>
<evidence type="ECO:0000256" key="3">
    <source>
        <dbReference type="ARBA" id="ARBA00023015"/>
    </source>
</evidence>
<dbReference type="GO" id="GO:0000981">
    <property type="term" value="F:DNA-binding transcription factor activity, RNA polymerase II-specific"/>
    <property type="evidence" value="ECO:0007669"/>
    <property type="project" value="InterPro"/>
</dbReference>
<keyword evidence="8" id="KW-0472">Membrane</keyword>
<evidence type="ECO:0000313" key="10">
    <source>
        <dbReference type="EMBL" id="CDO96199.1"/>
    </source>
</evidence>
<sequence length="848" mass="97515">MSFSCQNCRKTRRKCDRGKPTCARCIKYKIDCLYELPPKHKIKQTVEIGNGNGTDRSLVNDERHDRVQQQQQQFQRPNDAYLPGLPQVPLMSQLPHKGSQSSPPFDLNFLQAPNGMQMSNSMPSGVVLTGGMGLGVSHPNGISPGVHLHSNSPVSISGSGSSSILSASSASENFPNGSRHHKISQLNYQHQQLNDSRSNSDNNNTIMDSTNYNSSSDTIRNHQPDELPHMTRIEDADIVHNSFAESDIKSRFETTNEFYSHVVKDPFCHYFLISQVLTGSKLIKLDPANSSLWFSCILEASNSLQPLSIEGVAESIGRERSNSSTKIIDDMICLLPPTERIRSLLSYFYTNVHGPYPILDVSRFEQLYEMIIEQRQYYYNLRTTMTFLATLIIALRLGYLSIYSFYTKFEPDHPTLKWCMQYPFTDEHLKCVSHAIHYLNDNDKIHVKTLILLRLMLLLDDDEKCLIFGWSDGELCKLINGIGVEVRNEDPNLWMVVCWNNLHYMLLCGAVNDQFDNSVFYNDSHLLDDSQTLEEIISLDDHGKLKLEVKHILKKGYQLFKLIISNRNLERTLPDDQFIQFKMNENSQLDLFKMTQPSYEFHTDQEQEVEIMPNVRINISIFNDYNNFKWSFFFKIKKLSNQSLLFFHFERTNSPLFWNHLLFTLTAAVQISKTFLTSIQKLRILKTPSRFVVSHVVSLVTNRTLAILFGLIIRFFYFQLNCRDQELSSLVREILLKIFSILKDIVNCSDISAYQPRTIAMANNMIQLFNMGKLELSLTSYLNSSKEDLEHYHNSTIQDSSWSSHVKLSPPSNLNTYSKMIMTMHTHNAKDVLSVLSLYDKTQPLDCF</sequence>
<dbReference type="Gene3D" id="4.10.240.10">
    <property type="entry name" value="Zn(2)-C6 fungal-type DNA-binding domain"/>
    <property type="match status" value="1"/>
</dbReference>
<dbReference type="PANTHER" id="PTHR31069:SF12">
    <property type="entry name" value="TRANSCRIPTION FACTOR DOMAIN-CONTAINING PROTEIN"/>
    <property type="match status" value="1"/>
</dbReference>
<keyword evidence="8" id="KW-1133">Transmembrane helix</keyword>
<dbReference type="GO" id="GO:0008270">
    <property type="term" value="F:zinc ion binding"/>
    <property type="evidence" value="ECO:0007669"/>
    <property type="project" value="InterPro"/>
</dbReference>
<dbReference type="CDD" id="cd12148">
    <property type="entry name" value="fungal_TF_MHR"/>
    <property type="match status" value="1"/>
</dbReference>
<feature type="compositionally biased region" description="Low complexity" evidence="7">
    <location>
        <begin position="194"/>
        <end position="204"/>
    </location>
</feature>
<dbReference type="GO" id="GO:0045944">
    <property type="term" value="P:positive regulation of transcription by RNA polymerase II"/>
    <property type="evidence" value="ECO:0007669"/>
    <property type="project" value="TreeGrafter"/>
</dbReference>
<keyword evidence="2" id="KW-0862">Zinc</keyword>
<keyword evidence="4" id="KW-0238">DNA-binding</keyword>
<protein>
    <submittedName>
        <fullName evidence="10">WGS project CCBQ000000000 data, contig 00058</fullName>
    </submittedName>
</protein>
<keyword evidence="3" id="KW-0805">Transcription regulation</keyword>
<dbReference type="PANTHER" id="PTHR31069">
    <property type="entry name" value="OLEATE-ACTIVATED TRANSCRIPTION FACTOR 1-RELATED"/>
    <property type="match status" value="1"/>
</dbReference>
<feature type="compositionally biased region" description="Low complexity" evidence="7">
    <location>
        <begin position="153"/>
        <end position="171"/>
    </location>
</feature>
<feature type="transmembrane region" description="Helical" evidence="8">
    <location>
        <begin position="385"/>
        <end position="406"/>
    </location>
</feature>
<evidence type="ECO:0000313" key="11">
    <source>
        <dbReference type="Proteomes" id="UP000031516"/>
    </source>
</evidence>
<dbReference type="PROSITE" id="PS50048">
    <property type="entry name" value="ZN2_CY6_FUNGAL_2"/>
    <property type="match status" value="1"/>
</dbReference>
<organism evidence="10 11">
    <name type="scientific">Kluyveromyces dobzhanskii CBS 2104</name>
    <dbReference type="NCBI Taxonomy" id="1427455"/>
    <lineage>
        <taxon>Eukaryota</taxon>
        <taxon>Fungi</taxon>
        <taxon>Dikarya</taxon>
        <taxon>Ascomycota</taxon>
        <taxon>Saccharomycotina</taxon>
        <taxon>Saccharomycetes</taxon>
        <taxon>Saccharomycetales</taxon>
        <taxon>Saccharomycetaceae</taxon>
        <taxon>Kluyveromyces</taxon>
    </lineage>
</organism>
<evidence type="ECO:0000256" key="4">
    <source>
        <dbReference type="ARBA" id="ARBA00023125"/>
    </source>
</evidence>
<evidence type="ECO:0000256" key="5">
    <source>
        <dbReference type="ARBA" id="ARBA00023163"/>
    </source>
</evidence>
<evidence type="ECO:0000256" key="2">
    <source>
        <dbReference type="ARBA" id="ARBA00022833"/>
    </source>
</evidence>
<reference evidence="10 11" key="1">
    <citation type="submission" date="2014-03" db="EMBL/GenBank/DDBJ databases">
        <title>The genome of Kluyveromyces dobzhanskii.</title>
        <authorList>
            <person name="Nystedt B."/>
            <person name="Astrom S."/>
        </authorList>
    </citation>
    <scope>NUCLEOTIDE SEQUENCE [LARGE SCALE GENOMIC DNA]</scope>
    <source>
        <strain evidence="10 11">CBS 2104</strain>
    </source>
</reference>
<dbReference type="InterPro" id="IPR050675">
    <property type="entry name" value="OAF3"/>
</dbReference>
<accession>A0A0A8LBC7</accession>
<keyword evidence="6" id="KW-0539">Nucleus</keyword>
<dbReference type="GO" id="GO:0000978">
    <property type="term" value="F:RNA polymerase II cis-regulatory region sequence-specific DNA binding"/>
    <property type="evidence" value="ECO:0007669"/>
    <property type="project" value="TreeGrafter"/>
</dbReference>